<reference evidence="13" key="1">
    <citation type="submission" date="2003-08" db="EMBL/GenBank/DDBJ databases">
        <authorList>
            <person name="Birren B."/>
            <person name="Nusbaum C."/>
            <person name="Abebe A."/>
            <person name="Abouelleil A."/>
            <person name="Adekoya E."/>
            <person name="Ait-zahra M."/>
            <person name="Allen N."/>
            <person name="Allen T."/>
            <person name="An P."/>
            <person name="Anderson M."/>
            <person name="Anderson S."/>
            <person name="Arachchi H."/>
            <person name="Armbruster J."/>
            <person name="Bachantsang P."/>
            <person name="Baldwin J."/>
            <person name="Barry A."/>
            <person name="Bayul T."/>
            <person name="Blitshsteyn B."/>
            <person name="Bloom T."/>
            <person name="Blye J."/>
            <person name="Boguslavskiy L."/>
            <person name="Borowsky M."/>
            <person name="Boukhgalter B."/>
            <person name="Brunache A."/>
            <person name="Butler J."/>
            <person name="Calixte N."/>
            <person name="Calvo S."/>
            <person name="Camarata J."/>
            <person name="Campo K."/>
            <person name="Chang J."/>
            <person name="Cheshatsang Y."/>
            <person name="Citroen M."/>
            <person name="Collymore A."/>
            <person name="Considine T."/>
            <person name="Cook A."/>
            <person name="Cooke P."/>
            <person name="Corum B."/>
            <person name="Cuomo C."/>
            <person name="David R."/>
            <person name="Dawoe T."/>
            <person name="Degray S."/>
            <person name="Dodge S."/>
            <person name="Dooley K."/>
            <person name="Dorje P."/>
            <person name="Dorjee K."/>
            <person name="Dorris L."/>
            <person name="Duffey N."/>
            <person name="Dupes A."/>
            <person name="Elkins T."/>
            <person name="Engels R."/>
            <person name="Erickson J."/>
            <person name="Farina A."/>
            <person name="Faro S."/>
            <person name="Ferreira P."/>
            <person name="Fischer H."/>
            <person name="Fitzgerald M."/>
            <person name="Foley K."/>
            <person name="Gage D."/>
            <person name="Galagan J."/>
            <person name="Gearin G."/>
            <person name="Gnerre S."/>
            <person name="Gnirke A."/>
            <person name="Goyette A."/>
            <person name="Graham J."/>
            <person name="Grandbois E."/>
            <person name="Gyaltsen K."/>
            <person name="Hafez N."/>
            <person name="Hagopian D."/>
            <person name="Hagos B."/>
            <person name="Hall J."/>
            <person name="Hatcher B."/>
            <person name="Heller A."/>
            <person name="Higgins H."/>
            <person name="Honan T."/>
            <person name="Horn A."/>
            <person name="Houde N."/>
            <person name="Hughes L."/>
            <person name="Hulme W."/>
            <person name="Husby E."/>
            <person name="Iliev I."/>
            <person name="Jaffe D."/>
            <person name="Jones C."/>
            <person name="Kamal M."/>
            <person name="Kamat A."/>
            <person name="Kamvysselis M."/>
            <person name="Karlsson E."/>
            <person name="Kells C."/>
            <person name="Kieu A."/>
            <person name="Kisner P."/>
            <person name="Kodira C."/>
            <person name="Kulbokas E."/>
            <person name="Labutti K."/>
            <person name="Lama D."/>
            <person name="Landers T."/>
            <person name="Leger J."/>
            <person name="Levine S."/>
            <person name="Lewis D."/>
            <person name="Lewis T."/>
            <person name="Lindblad-toh K."/>
            <person name="Liu X."/>
            <person name="Lokyitsang T."/>
            <person name="Lokyitsang Y."/>
            <person name="Lucien O."/>
            <person name="Lui A."/>
            <person name="Ma L.J."/>
            <person name="Mabbitt R."/>
            <person name="Macdonald J."/>
            <person name="Maclean C."/>
            <person name="Major J."/>
            <person name="Manning J."/>
            <person name="Marabella R."/>
            <person name="Maru K."/>
            <person name="Matthews C."/>
            <person name="Mauceli E."/>
            <person name="Mccarthy M."/>
            <person name="Mcdonough S."/>
            <person name="Mcghee T."/>
            <person name="Meldrim J."/>
            <person name="Meneus L."/>
            <person name="Mesirov J."/>
            <person name="Mihalev A."/>
            <person name="Mihova T."/>
            <person name="Mikkelsen T."/>
            <person name="Mlenga V."/>
            <person name="Moru K."/>
            <person name="Mozes J."/>
            <person name="Mulrain L."/>
            <person name="Munson G."/>
            <person name="Naylor J."/>
            <person name="Newes C."/>
            <person name="Nguyen C."/>
            <person name="Nguyen N."/>
            <person name="Nguyen T."/>
            <person name="Nicol R."/>
            <person name="Nielsen C."/>
            <person name="Nizzari M."/>
            <person name="Norbu C."/>
            <person name="Norbu N."/>
            <person name="O'donnell P."/>
            <person name="Okoawo O."/>
            <person name="O'leary S."/>
            <person name="Omotosho B."/>
            <person name="O'neill K."/>
            <person name="Osman S."/>
            <person name="Parker S."/>
            <person name="Perrin D."/>
            <person name="Phunkhang P."/>
            <person name="Piqani B."/>
            <person name="Purcell S."/>
            <person name="Rachupka T."/>
            <person name="Ramasamy U."/>
            <person name="Rameau R."/>
            <person name="Ray V."/>
            <person name="Raymond C."/>
            <person name="Retta R."/>
            <person name="Richardson S."/>
            <person name="Rise C."/>
            <person name="Rodriguez J."/>
            <person name="Rogers J."/>
            <person name="Rogov P."/>
            <person name="Rutman M."/>
            <person name="Schupbach R."/>
            <person name="Seaman C."/>
            <person name="Settipalli S."/>
            <person name="Sharpe T."/>
            <person name="Sheridan J."/>
            <person name="Sherpa N."/>
            <person name="Shi J."/>
            <person name="Smirnov S."/>
            <person name="Smith C."/>
            <person name="Sougnez C."/>
            <person name="Spencer B."/>
            <person name="Stalker J."/>
            <person name="Stange-thomann N."/>
            <person name="Stavropoulos S."/>
            <person name="Stetson K."/>
            <person name="Stone C."/>
            <person name="Stone S."/>
            <person name="Stubbs M."/>
            <person name="Talamas J."/>
            <person name="Tchuinga P."/>
            <person name="Tenzing P."/>
            <person name="Tesfaye S."/>
            <person name="Theodore J."/>
            <person name="Thoulutsang Y."/>
            <person name="Topham K."/>
            <person name="Towey S."/>
            <person name="Tsamla T."/>
            <person name="Tsomo N."/>
            <person name="Vallee D."/>
            <person name="Vassiliev H."/>
            <person name="Venkataraman V."/>
            <person name="Vinson J."/>
            <person name="Vo A."/>
            <person name="Wade C."/>
            <person name="Wang S."/>
            <person name="Wangchuk T."/>
            <person name="Wangdi T."/>
            <person name="Whittaker C."/>
            <person name="Wilkinson J."/>
            <person name="Wu Y."/>
            <person name="Wyman D."/>
            <person name="Yadav S."/>
            <person name="Yang S."/>
            <person name="Yang X."/>
            <person name="Yeager S."/>
            <person name="Yee E."/>
            <person name="Young G."/>
            <person name="Zainoun J."/>
            <person name="Zembeck L."/>
            <person name="Zimmer A."/>
            <person name="Zody M."/>
            <person name="Lander E."/>
        </authorList>
    </citation>
    <scope>NUCLEOTIDE SEQUENCE [LARGE SCALE GENOMIC DNA]</scope>
</reference>
<keyword evidence="7" id="KW-0407">Ion channel</keyword>
<feature type="transmembrane region" description="Helical" evidence="8">
    <location>
        <begin position="833"/>
        <end position="851"/>
    </location>
</feature>
<organism evidence="12 13">
    <name type="scientific">Ciona savignyi</name>
    <name type="common">Pacific transparent sea squirt</name>
    <dbReference type="NCBI Taxonomy" id="51511"/>
    <lineage>
        <taxon>Eukaryota</taxon>
        <taxon>Metazoa</taxon>
        <taxon>Chordata</taxon>
        <taxon>Tunicata</taxon>
        <taxon>Ascidiacea</taxon>
        <taxon>Phlebobranchia</taxon>
        <taxon>Cionidae</taxon>
        <taxon>Ciona</taxon>
    </lineage>
</organism>
<dbReference type="AlphaFoldDB" id="H2ZBY9"/>
<reference evidence="12" key="3">
    <citation type="submission" date="2025-09" db="UniProtKB">
        <authorList>
            <consortium name="Ensembl"/>
        </authorList>
    </citation>
    <scope>IDENTIFICATION</scope>
</reference>
<evidence type="ECO:0000256" key="6">
    <source>
        <dbReference type="ARBA" id="ARBA00023136"/>
    </source>
</evidence>
<feature type="transmembrane region" description="Helical" evidence="8">
    <location>
        <begin position="774"/>
        <end position="795"/>
    </location>
</feature>
<dbReference type="Proteomes" id="UP000007875">
    <property type="component" value="Unassembled WGS sequence"/>
</dbReference>
<dbReference type="InterPro" id="IPR041491">
    <property type="entry name" value="TRPM_SLOG"/>
</dbReference>
<keyword evidence="5" id="KW-0406">Ion transport</keyword>
<feature type="transmembrane region" description="Helical" evidence="8">
    <location>
        <begin position="711"/>
        <end position="727"/>
    </location>
</feature>
<comment type="subcellular location">
    <subcellularLocation>
        <location evidence="1">Membrane</location>
        <topology evidence="1">Multi-pass membrane protein</topology>
    </subcellularLocation>
</comment>
<keyword evidence="3 8" id="KW-0812">Transmembrane</keyword>
<keyword evidence="13" id="KW-1185">Reference proteome</keyword>
<feature type="transmembrane region" description="Helical" evidence="8">
    <location>
        <begin position="670"/>
        <end position="690"/>
    </location>
</feature>
<dbReference type="InterPro" id="IPR050927">
    <property type="entry name" value="TRPM"/>
</dbReference>
<dbReference type="Ensembl" id="ENSCSAVT00000015279.1">
    <property type="protein sequence ID" value="ENSCSAVP00000015105.1"/>
    <property type="gene ID" value="ENSCSAVG00000008854.1"/>
</dbReference>
<dbReference type="Pfam" id="PF18139">
    <property type="entry name" value="LSDAT_euk"/>
    <property type="match status" value="1"/>
</dbReference>
<reference evidence="12" key="2">
    <citation type="submission" date="2025-08" db="UniProtKB">
        <authorList>
            <consortium name="Ensembl"/>
        </authorList>
    </citation>
    <scope>IDENTIFICATION</scope>
</reference>
<evidence type="ECO:0000256" key="3">
    <source>
        <dbReference type="ARBA" id="ARBA00022692"/>
    </source>
</evidence>
<name>H2ZBY9_CIOSA</name>
<proteinExistence type="predicted"/>
<evidence type="ECO:0000256" key="4">
    <source>
        <dbReference type="ARBA" id="ARBA00022989"/>
    </source>
</evidence>
<feature type="transmembrane region" description="Helical" evidence="8">
    <location>
        <begin position="590"/>
        <end position="609"/>
    </location>
</feature>
<evidence type="ECO:0000313" key="13">
    <source>
        <dbReference type="Proteomes" id="UP000007875"/>
    </source>
</evidence>
<evidence type="ECO:0000256" key="7">
    <source>
        <dbReference type="ARBA" id="ARBA00023303"/>
    </source>
</evidence>
<evidence type="ECO:0000259" key="11">
    <source>
        <dbReference type="Pfam" id="PF25508"/>
    </source>
</evidence>
<feature type="transmembrane region" description="Helical" evidence="8">
    <location>
        <begin position="863"/>
        <end position="888"/>
    </location>
</feature>
<dbReference type="InterPro" id="IPR005821">
    <property type="entry name" value="Ion_trans_dom"/>
</dbReference>
<dbReference type="Pfam" id="PF00520">
    <property type="entry name" value="Ion_trans"/>
    <property type="match status" value="1"/>
</dbReference>
<evidence type="ECO:0000259" key="10">
    <source>
        <dbReference type="Pfam" id="PF18139"/>
    </source>
</evidence>
<evidence type="ECO:0000256" key="8">
    <source>
        <dbReference type="SAM" id="Phobius"/>
    </source>
</evidence>
<evidence type="ECO:0000256" key="5">
    <source>
        <dbReference type="ARBA" id="ARBA00023065"/>
    </source>
</evidence>
<dbReference type="GO" id="GO:0099604">
    <property type="term" value="F:ligand-gated calcium channel activity"/>
    <property type="evidence" value="ECO:0007669"/>
    <property type="project" value="TreeGrafter"/>
</dbReference>
<evidence type="ECO:0000256" key="2">
    <source>
        <dbReference type="ARBA" id="ARBA00022448"/>
    </source>
</evidence>
<dbReference type="PANTHER" id="PTHR13800:SF12">
    <property type="entry name" value="TRANSIENT RECEPTOR POTENTIAL CATION CHANNEL SUBFAMILY M MEMBER-LIKE 2"/>
    <property type="match status" value="1"/>
</dbReference>
<evidence type="ECO:0008006" key="14">
    <source>
        <dbReference type="Google" id="ProtNLM"/>
    </source>
</evidence>
<evidence type="ECO:0000256" key="1">
    <source>
        <dbReference type="ARBA" id="ARBA00004141"/>
    </source>
</evidence>
<dbReference type="PANTHER" id="PTHR13800">
    <property type="entry name" value="TRANSIENT RECEPTOR POTENTIAL CATION CHANNEL, SUBFAMILY M, MEMBER 6"/>
    <property type="match status" value="1"/>
</dbReference>
<sequence>EKATDAFGELNFMGAKNKYAKYIRLSDKTEPSHIYDHLVEEWGLNPPNLIISVTGGASNFSMQSRLTKEFRRSLIKLAESTRAWIVTGGTNTGVMKHVGKAVNEHSAVKSSSEKVVTLGIATWGIVKNRKNLIRPSNDPEWQAEYNINPETINPKTESLLDLNHSHFILVDDGSKNKFGKEIELRTKLEAFIASKHSGNEKVLLVALIVQGGPGSLNVSQTNVDSIASMHAGGSSCRFCGWADILANITNPLITSVDEARIRELHEEFGMAIKEEKLAQWTQTANECIAMKDMLNIYRLDSSVDAQNLDVAILQALLSGVNYSSNPEEKLNLSVAWNRSDLARSSILTDDTYIRLNAPFITAMKEDKHEFVKLFLNHGVDLSTIFPPDEILSLRKRRRFCSICWKSTQAAINNQMWKSRNFLIWHFFYFQRGLKKSQQYCFEITFLQLSYDPLKELFQLCILLNRREMSFVLWESMKEKLSAAIAATKMLKSMAKKAEDKETVSESDDLQCHADDYEAHSIGILSECYNENEEKTGNLLLRRLPKWGNLTPLQIAVNAKDRAFVSHPAVQILLSQIWKGQLMENTHTLKIIFSALCFPLIFFLISFNGLSKEPTTGSTKRSLYKREKFMYFYRAPVVTFWLHVLSYLVFLILFAYVILFNFHPFTPGDSLVSVISPAEFLLWAWVGVLMLDEIYEVTGKIRTWFAIHWNKLDMLPIILFFIGIGLRFQPDIQVSRTFLAVSFMVYCWRILNIFVVYKALGPKLIMVGKMIKDMLFFLFILIVFLVSYGVASQALLYPNETDVGKAIQGVLSKPYWQIYGELFLSEIHFDPGNLLAKAFNIPLIVFVFSAGQRRCPEINRLVPVLSALYMLLASVLLLNLLIAMFSYTFESLTQNTYNLYKFQRYELLEAYYFRSSIMTPFSIFSYIYQLCHYVLTGCKKTE</sequence>
<keyword evidence="4 8" id="KW-1133">Transmembrane helix</keyword>
<evidence type="ECO:0000259" key="9">
    <source>
        <dbReference type="Pfam" id="PF00520"/>
    </source>
</evidence>
<feature type="domain" description="TRPM-like" evidence="11">
    <location>
        <begin position="447"/>
        <end position="566"/>
    </location>
</feature>
<feature type="transmembrane region" description="Helical" evidence="8">
    <location>
        <begin position="910"/>
        <end position="934"/>
    </location>
</feature>
<accession>H2ZBY9</accession>
<dbReference type="InterPro" id="IPR057366">
    <property type="entry name" value="TRPM-like"/>
</dbReference>
<feature type="domain" description="TRPM SLOG" evidence="10">
    <location>
        <begin position="20"/>
        <end position="226"/>
    </location>
</feature>
<feature type="transmembrane region" description="Helical" evidence="8">
    <location>
        <begin position="733"/>
        <end position="754"/>
    </location>
</feature>
<keyword evidence="6 8" id="KW-0472">Membrane</keyword>
<keyword evidence="2" id="KW-0813">Transport</keyword>
<evidence type="ECO:0000313" key="12">
    <source>
        <dbReference type="Ensembl" id="ENSCSAVP00000015105.1"/>
    </source>
</evidence>
<feature type="transmembrane region" description="Helical" evidence="8">
    <location>
        <begin position="630"/>
        <end position="658"/>
    </location>
</feature>
<protein>
    <recommendedName>
        <fullName evidence="14">TRPM SLOG domain-containing protein</fullName>
    </recommendedName>
</protein>
<dbReference type="GO" id="GO:0005886">
    <property type="term" value="C:plasma membrane"/>
    <property type="evidence" value="ECO:0007669"/>
    <property type="project" value="TreeGrafter"/>
</dbReference>
<dbReference type="Pfam" id="PF25508">
    <property type="entry name" value="TRPM2"/>
    <property type="match status" value="1"/>
</dbReference>
<dbReference type="GeneTree" id="ENSGT00940000168216"/>
<feature type="domain" description="Ion transport" evidence="9">
    <location>
        <begin position="645"/>
        <end position="895"/>
    </location>
</feature>